<protein>
    <recommendedName>
        <fullName evidence="2">Luciferase-like monooxygenase</fullName>
    </recommendedName>
</protein>
<comment type="caution">
    <text evidence="4">The sequence shown here is derived from an EMBL/GenBank/DDBJ whole genome shotgun (WGS) entry which is preliminary data.</text>
</comment>
<dbReference type="SUPFAM" id="SSF51679">
    <property type="entry name" value="Bacterial luciferase-like"/>
    <property type="match status" value="1"/>
</dbReference>
<dbReference type="GO" id="GO:0005829">
    <property type="term" value="C:cytosol"/>
    <property type="evidence" value="ECO:0007669"/>
    <property type="project" value="TreeGrafter"/>
</dbReference>
<reference evidence="4" key="1">
    <citation type="submission" date="2022-07" db="EMBL/GenBank/DDBJ databases">
        <title>Taxonomy of Novel Oxalotrophic and Methylotrophic Bacteria.</title>
        <authorList>
            <person name="Sahin N."/>
            <person name="Tani A."/>
        </authorList>
    </citation>
    <scope>NUCLEOTIDE SEQUENCE</scope>
    <source>
        <strain evidence="4">AM327</strain>
    </source>
</reference>
<dbReference type="InterPro" id="IPR036661">
    <property type="entry name" value="Luciferase-like_sf"/>
</dbReference>
<dbReference type="Proteomes" id="UP001143545">
    <property type="component" value="Unassembled WGS sequence"/>
</dbReference>
<comment type="similarity">
    <text evidence="1">To bacterial alkanal monooxygenase alpha and beta chains.</text>
</comment>
<dbReference type="PANTHER" id="PTHR30137">
    <property type="entry name" value="LUCIFERASE-LIKE MONOOXYGENASE"/>
    <property type="match status" value="1"/>
</dbReference>
<proteinExistence type="predicted"/>
<evidence type="ECO:0000313" key="4">
    <source>
        <dbReference type="EMBL" id="GLB53461.1"/>
    </source>
</evidence>
<dbReference type="EMBL" id="BRVP01000018">
    <property type="protein sequence ID" value="GLB53461.1"/>
    <property type="molecule type" value="Genomic_DNA"/>
</dbReference>
<sequence length="335" mass="37172">MSEFPHTQLPVSVLDLIPITQGATIPEALHNSVDLAQTTEQLGYKRFWLAEHHNMPNIASSATTVLMSHIASNTSHIRVGSGGIMLPNHSPLIVAEQFGTLAHLYQGRIDMGLGRAPGTDQVTAQAIRTDRMTAARHFPYEIEKIEKYFAADNEGSQVRAYIAEGAEVPMYILGSSTDSAYLAAAKGLPYVFASHFAPAQFMDAIEIYRKNFNASSGYLKEPYIIACVNVIAADTDAHAQYLSTTLKQVFMSIITGNLRRMPPPVENMNELWSVYHAEAASKMLTYSFIGSKETVKTEVQEFIKTTNINELMAVSHIYSHEERLYSYKLLAEIMC</sequence>
<dbReference type="Gene3D" id="3.20.20.30">
    <property type="entry name" value="Luciferase-like domain"/>
    <property type="match status" value="1"/>
</dbReference>
<dbReference type="RefSeq" id="WP_281755432.1">
    <property type="nucleotide sequence ID" value="NZ_BRVP01000018.1"/>
</dbReference>
<dbReference type="GO" id="GO:0016705">
    <property type="term" value="F:oxidoreductase activity, acting on paired donors, with incorporation or reduction of molecular oxygen"/>
    <property type="evidence" value="ECO:0007669"/>
    <property type="project" value="InterPro"/>
</dbReference>
<evidence type="ECO:0000256" key="1">
    <source>
        <dbReference type="ARBA" id="ARBA00007789"/>
    </source>
</evidence>
<dbReference type="InterPro" id="IPR019949">
    <property type="entry name" value="CmoO-like"/>
</dbReference>
<dbReference type="InterPro" id="IPR050766">
    <property type="entry name" value="Bact_Lucif_Oxidored"/>
</dbReference>
<name>A0A9W6B601_9FLAO</name>
<organism evidence="4 5">
    <name type="scientific">Neptunitalea chrysea</name>
    <dbReference type="NCBI Taxonomy" id="1647581"/>
    <lineage>
        <taxon>Bacteria</taxon>
        <taxon>Pseudomonadati</taxon>
        <taxon>Bacteroidota</taxon>
        <taxon>Flavobacteriia</taxon>
        <taxon>Flavobacteriales</taxon>
        <taxon>Flavobacteriaceae</taxon>
        <taxon>Neptunitalea</taxon>
    </lineage>
</organism>
<dbReference type="FunFam" id="3.20.20.30:FF:000002">
    <property type="entry name" value="LLM class flavin-dependent oxidoreductase"/>
    <property type="match status" value="1"/>
</dbReference>
<dbReference type="PANTHER" id="PTHR30137:SF6">
    <property type="entry name" value="LUCIFERASE-LIKE MONOOXYGENASE"/>
    <property type="match status" value="1"/>
</dbReference>
<dbReference type="AlphaFoldDB" id="A0A9W6B601"/>
<dbReference type="InterPro" id="IPR011251">
    <property type="entry name" value="Luciferase-like_dom"/>
</dbReference>
<dbReference type="Pfam" id="PF00296">
    <property type="entry name" value="Bac_luciferase"/>
    <property type="match status" value="1"/>
</dbReference>
<dbReference type="NCBIfam" id="TIGR03558">
    <property type="entry name" value="oxido_grp_1"/>
    <property type="match status" value="1"/>
</dbReference>
<accession>A0A9W6B601</accession>
<evidence type="ECO:0000256" key="2">
    <source>
        <dbReference type="ARBA" id="ARBA00074555"/>
    </source>
</evidence>
<feature type="domain" description="Luciferase-like" evidence="3">
    <location>
        <begin position="22"/>
        <end position="247"/>
    </location>
</feature>
<evidence type="ECO:0000313" key="5">
    <source>
        <dbReference type="Proteomes" id="UP001143545"/>
    </source>
</evidence>
<keyword evidence="5" id="KW-1185">Reference proteome</keyword>
<evidence type="ECO:0000259" key="3">
    <source>
        <dbReference type="Pfam" id="PF00296"/>
    </source>
</evidence>
<gene>
    <name evidence="4" type="ORF">NBRC110019_25020</name>
</gene>